<dbReference type="PANTHER" id="PTHR42707">
    <property type="entry name" value="ACYL-COA DEHYDROGENASE"/>
    <property type="match status" value="1"/>
</dbReference>
<evidence type="ECO:0000256" key="1">
    <source>
        <dbReference type="ARBA" id="ARBA00001974"/>
    </source>
</evidence>
<comment type="caution">
    <text evidence="9">The sequence shown here is derived from an EMBL/GenBank/DDBJ whole genome shotgun (WGS) entry which is preliminary data.</text>
</comment>
<organism evidence="9 10">
    <name type="scientific">Streptomyces coryli</name>
    <dbReference type="NCBI Taxonomy" id="1128680"/>
    <lineage>
        <taxon>Bacteria</taxon>
        <taxon>Bacillati</taxon>
        <taxon>Actinomycetota</taxon>
        <taxon>Actinomycetes</taxon>
        <taxon>Kitasatosporales</taxon>
        <taxon>Streptomycetaceae</taxon>
        <taxon>Streptomyces</taxon>
    </lineage>
</organism>
<sequence>MAASTHTVTNQAPPLVGYDVYEADAALMAAIDRHVDPGRRAEAHAELGALGRRAGSAEAQEWGRLANDHEPVLRTHDRYGNRIDEVEFHPAWHHLMKQGVAGGLADAWSRPDGQVRRAAAFHVWTQVEPGHGCPLSMTHAAVPALRAQPDLAAVWEPLLTSRAYEPGLDKPATRKAGAVAGMGMTEKQGGSDVRANTTRAEPIADQEGAYALTGHKWFCSAPMSDAFLVLAQAPGGLTCFLLPRVLPDGGRNTFRIQRLKDKLGNRANASSEVEFDGTTIGWRVGEEGRGVRTILDMVAATRVDCVVGSSAIMRQALTQAVHHAEHRSAFGGLLVDKPLMRNVLADLALESEAATTLALRLAAAYDEDSESSRAFLRLAVPASKYYVTKRCTPMVVEALECLGGNGYVEESGMPRLLRESPLNSIWEGSGNVQALDVLRAMQRESGALDAVLTELGETRGADHRLDAAVKDFLTELSDLDAIEARARRVVERLALVIQGSLLVRYAPEEVADAFCASRLGGDWGHAFGTLAPSGGLSAIVERARPVRG</sequence>
<feature type="domain" description="Acyl-CoA dehydrogenase/oxidase C-terminal" evidence="6">
    <location>
        <begin position="288"/>
        <end position="441"/>
    </location>
</feature>
<dbReference type="RefSeq" id="WP_165244250.1">
    <property type="nucleotide sequence ID" value="NZ_JAAKZV010000288.1"/>
</dbReference>
<feature type="domain" description="Adaptive response protein AidB N-terminal" evidence="8">
    <location>
        <begin position="10"/>
        <end position="166"/>
    </location>
</feature>
<name>A0A6G4UBI6_9ACTN</name>
<dbReference type="EMBL" id="JAAKZV010000288">
    <property type="protein sequence ID" value="NGN69372.1"/>
    <property type="molecule type" value="Genomic_DNA"/>
</dbReference>
<protein>
    <submittedName>
        <fullName evidence="9">DNA alkylation response protein</fullName>
    </submittedName>
</protein>
<dbReference type="PROSITE" id="PS00073">
    <property type="entry name" value="ACYL_COA_DH_2"/>
    <property type="match status" value="1"/>
</dbReference>
<dbReference type="InterPro" id="IPR006089">
    <property type="entry name" value="Acyl-CoA_DH_CS"/>
</dbReference>
<dbReference type="InterPro" id="IPR036250">
    <property type="entry name" value="AcylCo_DH-like_C"/>
</dbReference>
<dbReference type="PANTHER" id="PTHR42707:SF3">
    <property type="entry name" value="ACYL-COA DEHYDROGENASE AIDB-RELATED"/>
    <property type="match status" value="1"/>
</dbReference>
<comment type="similarity">
    <text evidence="2 5">Belongs to the acyl-CoA dehydrogenase family.</text>
</comment>
<dbReference type="InterPro" id="IPR009075">
    <property type="entry name" value="AcylCo_DH/oxidase_C"/>
</dbReference>
<dbReference type="InterPro" id="IPR041504">
    <property type="entry name" value="AidB_N"/>
</dbReference>
<evidence type="ECO:0000259" key="7">
    <source>
        <dbReference type="Pfam" id="PF02770"/>
    </source>
</evidence>
<dbReference type="SUPFAM" id="SSF47203">
    <property type="entry name" value="Acyl-CoA dehydrogenase C-terminal domain-like"/>
    <property type="match status" value="1"/>
</dbReference>
<dbReference type="Proteomes" id="UP000481583">
    <property type="component" value="Unassembled WGS sequence"/>
</dbReference>
<evidence type="ECO:0000256" key="5">
    <source>
        <dbReference type="RuleBase" id="RU362125"/>
    </source>
</evidence>
<evidence type="ECO:0000259" key="8">
    <source>
        <dbReference type="Pfam" id="PF18158"/>
    </source>
</evidence>
<dbReference type="InterPro" id="IPR006091">
    <property type="entry name" value="Acyl-CoA_Oxase/DH_mid-dom"/>
</dbReference>
<comment type="cofactor">
    <cofactor evidence="1 5">
        <name>FAD</name>
        <dbReference type="ChEBI" id="CHEBI:57692"/>
    </cofactor>
</comment>
<keyword evidence="4 5" id="KW-0274">FAD</keyword>
<dbReference type="Pfam" id="PF00441">
    <property type="entry name" value="Acyl-CoA_dh_1"/>
    <property type="match status" value="1"/>
</dbReference>
<dbReference type="Gene3D" id="6.10.250.600">
    <property type="match status" value="1"/>
</dbReference>
<keyword evidence="10" id="KW-1185">Reference proteome</keyword>
<proteinExistence type="inferred from homology"/>
<keyword evidence="5" id="KW-0560">Oxidoreductase</keyword>
<dbReference type="Pfam" id="PF02770">
    <property type="entry name" value="Acyl-CoA_dh_M"/>
    <property type="match status" value="1"/>
</dbReference>
<dbReference type="Gene3D" id="1.20.140.10">
    <property type="entry name" value="Butyryl-CoA Dehydrogenase, subunit A, domain 3"/>
    <property type="match status" value="1"/>
</dbReference>
<dbReference type="Gene3D" id="2.40.110.20">
    <property type="match status" value="1"/>
</dbReference>
<feature type="domain" description="Acyl-CoA oxidase/dehydrogenase middle" evidence="7">
    <location>
        <begin position="182"/>
        <end position="277"/>
    </location>
</feature>
<evidence type="ECO:0000256" key="2">
    <source>
        <dbReference type="ARBA" id="ARBA00009347"/>
    </source>
</evidence>
<gene>
    <name evidence="9" type="ORF">G5C51_36480</name>
</gene>
<keyword evidence="3 5" id="KW-0285">Flavoprotein</keyword>
<evidence type="ECO:0000256" key="3">
    <source>
        <dbReference type="ARBA" id="ARBA00022630"/>
    </source>
</evidence>
<dbReference type="Pfam" id="PF18158">
    <property type="entry name" value="AidB_N"/>
    <property type="match status" value="1"/>
</dbReference>
<dbReference type="PROSITE" id="PS00072">
    <property type="entry name" value="ACYL_COA_DH_1"/>
    <property type="match status" value="1"/>
</dbReference>
<dbReference type="InterPro" id="IPR052904">
    <property type="entry name" value="Acyl-CoA_dehydrogenase-like"/>
</dbReference>
<dbReference type="GO" id="GO:0003995">
    <property type="term" value="F:acyl-CoA dehydrogenase activity"/>
    <property type="evidence" value="ECO:0007669"/>
    <property type="project" value="InterPro"/>
</dbReference>
<evidence type="ECO:0000313" key="9">
    <source>
        <dbReference type="EMBL" id="NGN69372.1"/>
    </source>
</evidence>
<dbReference type="InterPro" id="IPR009100">
    <property type="entry name" value="AcylCoA_DH/oxidase_NM_dom_sf"/>
</dbReference>
<reference evidence="9 10" key="1">
    <citation type="submission" date="2020-02" db="EMBL/GenBank/DDBJ databases">
        <title>Whole-genome analyses of novel actinobacteria.</title>
        <authorList>
            <person name="Sahin N."/>
        </authorList>
    </citation>
    <scope>NUCLEOTIDE SEQUENCE [LARGE SCALE GENOMIC DNA]</scope>
    <source>
        <strain evidence="9 10">A7024</strain>
    </source>
</reference>
<evidence type="ECO:0000259" key="6">
    <source>
        <dbReference type="Pfam" id="PF00441"/>
    </source>
</evidence>
<dbReference type="SUPFAM" id="SSF56645">
    <property type="entry name" value="Acyl-CoA dehydrogenase NM domain-like"/>
    <property type="match status" value="1"/>
</dbReference>
<evidence type="ECO:0000256" key="4">
    <source>
        <dbReference type="ARBA" id="ARBA00022827"/>
    </source>
</evidence>
<accession>A0A6G4UBI6</accession>
<dbReference type="AlphaFoldDB" id="A0A6G4UBI6"/>
<evidence type="ECO:0000313" key="10">
    <source>
        <dbReference type="Proteomes" id="UP000481583"/>
    </source>
</evidence>